<evidence type="ECO:0000256" key="2">
    <source>
        <dbReference type="SAM" id="SignalP"/>
    </source>
</evidence>
<feature type="region of interest" description="Disordered" evidence="1">
    <location>
        <begin position="62"/>
        <end position="110"/>
    </location>
</feature>
<sequence length="110" mass="12091">MLGANLVPCLQAGAMWPGVLPLLVLLAVLLHPSRCTQTQVKVNFREKEKQVLDNILGPGRYDARIRPSGENGTGLMLDTSPSEHRLEEQDLTGRNSAMADYRTPRSIAHS</sequence>
<accession>E2AR57</accession>
<evidence type="ECO:0000313" key="3">
    <source>
        <dbReference type="EMBL" id="EFN64096.1"/>
    </source>
</evidence>
<keyword evidence="2" id="KW-0732">Signal</keyword>
<dbReference type="EMBL" id="GL441871">
    <property type="protein sequence ID" value="EFN64096.1"/>
    <property type="molecule type" value="Genomic_DNA"/>
</dbReference>
<keyword evidence="4" id="KW-1185">Reference proteome</keyword>
<dbReference type="OrthoDB" id="442503at2759"/>
<protein>
    <submittedName>
        <fullName evidence="3">Glutamate-gated chloride channel</fullName>
    </submittedName>
</protein>
<organism evidence="4">
    <name type="scientific">Camponotus floridanus</name>
    <name type="common">Florida carpenter ant</name>
    <dbReference type="NCBI Taxonomy" id="104421"/>
    <lineage>
        <taxon>Eukaryota</taxon>
        <taxon>Metazoa</taxon>
        <taxon>Ecdysozoa</taxon>
        <taxon>Arthropoda</taxon>
        <taxon>Hexapoda</taxon>
        <taxon>Insecta</taxon>
        <taxon>Pterygota</taxon>
        <taxon>Neoptera</taxon>
        <taxon>Endopterygota</taxon>
        <taxon>Hymenoptera</taxon>
        <taxon>Apocrita</taxon>
        <taxon>Aculeata</taxon>
        <taxon>Formicoidea</taxon>
        <taxon>Formicidae</taxon>
        <taxon>Formicinae</taxon>
        <taxon>Camponotus</taxon>
    </lineage>
</organism>
<dbReference type="AlphaFoldDB" id="E2AR57"/>
<feature type="signal peptide" evidence="2">
    <location>
        <begin position="1"/>
        <end position="35"/>
    </location>
</feature>
<proteinExistence type="predicted"/>
<reference evidence="3 4" key="1">
    <citation type="journal article" date="2010" name="Science">
        <title>Genomic comparison of the ants Camponotus floridanus and Harpegnathos saltator.</title>
        <authorList>
            <person name="Bonasio R."/>
            <person name="Zhang G."/>
            <person name="Ye C."/>
            <person name="Mutti N.S."/>
            <person name="Fang X."/>
            <person name="Qin N."/>
            <person name="Donahue G."/>
            <person name="Yang P."/>
            <person name="Li Q."/>
            <person name="Li C."/>
            <person name="Zhang P."/>
            <person name="Huang Z."/>
            <person name="Berger S.L."/>
            <person name="Reinberg D."/>
            <person name="Wang J."/>
            <person name="Liebig J."/>
        </authorList>
    </citation>
    <scope>NUCLEOTIDE SEQUENCE [LARGE SCALE GENOMIC DNA]</scope>
    <source>
        <strain evidence="4">C129</strain>
    </source>
</reference>
<dbReference type="Proteomes" id="UP000000311">
    <property type="component" value="Unassembled WGS sequence"/>
</dbReference>
<gene>
    <name evidence="3" type="ORF">EAG_02356</name>
</gene>
<evidence type="ECO:0000256" key="1">
    <source>
        <dbReference type="SAM" id="MobiDB-lite"/>
    </source>
</evidence>
<dbReference type="InParanoid" id="E2AR57"/>
<name>E2AR57_CAMFO</name>
<feature type="chain" id="PRO_5003156910" evidence="2">
    <location>
        <begin position="36"/>
        <end position="110"/>
    </location>
</feature>
<evidence type="ECO:0000313" key="4">
    <source>
        <dbReference type="Proteomes" id="UP000000311"/>
    </source>
</evidence>